<dbReference type="Pfam" id="PF01969">
    <property type="entry name" value="Ni_insertion"/>
    <property type="match status" value="1"/>
</dbReference>
<reference evidence="3 4" key="1">
    <citation type="submission" date="2019-03" db="EMBL/GenBank/DDBJ databases">
        <title>Draft genome sequences of novel Actinobacteria.</title>
        <authorList>
            <person name="Sahin N."/>
            <person name="Ay H."/>
            <person name="Saygin H."/>
        </authorList>
    </citation>
    <scope>NUCLEOTIDE SEQUENCE [LARGE SCALE GENOMIC DNA]</scope>
    <source>
        <strain evidence="3 4">7K502</strain>
    </source>
</reference>
<protein>
    <recommendedName>
        <fullName evidence="2">Pyridinium-3,5-bisthiocarboxylic acid mononucleotide nickel insertion protein</fullName>
        <shortName evidence="2">P2TMN nickel insertion protein</shortName>
        <ecNumber evidence="2">4.99.1.12</ecNumber>
    </recommendedName>
    <alternativeName>
        <fullName evidence="2">Nickel-pincer cofactor biosynthesis protein LarC</fullName>
    </alternativeName>
</protein>
<keyword evidence="1 2" id="KW-0533">Nickel</keyword>
<evidence type="ECO:0000313" key="4">
    <source>
        <dbReference type="Proteomes" id="UP000294947"/>
    </source>
</evidence>
<comment type="similarity">
    <text evidence="2">Belongs to the LarC family.</text>
</comment>
<dbReference type="GO" id="GO:0051604">
    <property type="term" value="P:protein maturation"/>
    <property type="evidence" value="ECO:0007669"/>
    <property type="project" value="UniProtKB-UniRule"/>
</dbReference>
<dbReference type="PANTHER" id="PTHR36566:SF1">
    <property type="entry name" value="PYRIDINIUM-3,5-BISTHIOCARBOXYLIC ACID MONONUCLEOTIDE NICKEL INSERTION PROTEIN"/>
    <property type="match status" value="1"/>
</dbReference>
<dbReference type="EMBL" id="SMKW01000018">
    <property type="protein sequence ID" value="TDD50980.1"/>
    <property type="molecule type" value="Genomic_DNA"/>
</dbReference>
<dbReference type="InterPro" id="IPR002822">
    <property type="entry name" value="Ni_insertion"/>
</dbReference>
<dbReference type="GO" id="GO:0016829">
    <property type="term" value="F:lyase activity"/>
    <property type="evidence" value="ECO:0007669"/>
    <property type="project" value="UniProtKB-UniRule"/>
</dbReference>
<organism evidence="3 4">
    <name type="scientific">Saccharopolyspora elongata</name>
    <dbReference type="NCBI Taxonomy" id="2530387"/>
    <lineage>
        <taxon>Bacteria</taxon>
        <taxon>Bacillati</taxon>
        <taxon>Actinomycetota</taxon>
        <taxon>Actinomycetes</taxon>
        <taxon>Pseudonocardiales</taxon>
        <taxon>Pseudonocardiaceae</taxon>
        <taxon>Saccharopolyspora</taxon>
    </lineage>
</organism>
<dbReference type="GO" id="GO:0016151">
    <property type="term" value="F:nickel cation binding"/>
    <property type="evidence" value="ECO:0007669"/>
    <property type="project" value="UniProtKB-UniRule"/>
</dbReference>
<accession>A0A4R4Z0U9</accession>
<gene>
    <name evidence="2 3" type="primary">larC</name>
    <name evidence="3" type="ORF">E1288_15980</name>
</gene>
<proteinExistence type="inferred from homology"/>
<dbReference type="HAMAP" id="MF_01074">
    <property type="entry name" value="LarC"/>
    <property type="match status" value="1"/>
</dbReference>
<dbReference type="PANTHER" id="PTHR36566">
    <property type="entry name" value="NICKEL INSERTION PROTEIN-RELATED"/>
    <property type="match status" value="1"/>
</dbReference>
<dbReference type="Proteomes" id="UP000294947">
    <property type="component" value="Unassembled WGS sequence"/>
</dbReference>
<comment type="caution">
    <text evidence="3">The sequence shown here is derived from an EMBL/GenBank/DDBJ whole genome shotgun (WGS) entry which is preliminary data.</text>
</comment>
<sequence>MILWLNPVTGVSGDMLLGALLGLGAPLDRVRAAVASTGLPGWRLSIEQVQVNGIAATKAVVDVDDTSTERHASELIARVRQARPEPVAELAAAAITAIAEVEGALHGEHPDDVHLHEIGGLDTVVDTVGVAAALHALGITAVHSAPLALGSGTVRCSHGVLPAPAPATLRLLRGAAVVGTDLPGETVTPTGAALLQAIGTRFTPPPAMTVQDTAYGAGTRRFPQRPNVLSATLGVPLGAEPAEPMVVLECNVDDVTGEVLGHVINRALERGAADAWTTPATMKKSRPAQVLHVLCRPELESGLSDLVLAETGSLGIRRHAVDRRALPRRTTTVTVQGHQIRIKHGPHHAKPEHDDVAAAAAALGRPLRTVAAEALAAAEPLQGEQANGLFTSSNGTNGPFTSPA</sequence>
<dbReference type="AlphaFoldDB" id="A0A4R4Z0U9"/>
<evidence type="ECO:0000313" key="3">
    <source>
        <dbReference type="EMBL" id="TDD50980.1"/>
    </source>
</evidence>
<evidence type="ECO:0000256" key="1">
    <source>
        <dbReference type="ARBA" id="ARBA00022596"/>
    </source>
</evidence>
<keyword evidence="2" id="KW-0456">Lyase</keyword>
<dbReference type="OrthoDB" id="9765625at2"/>
<dbReference type="EC" id="4.99.1.12" evidence="2"/>
<keyword evidence="4" id="KW-1185">Reference proteome</keyword>
<name>A0A4R4Z0U9_9PSEU</name>
<dbReference type="NCBIfam" id="TIGR00299">
    <property type="entry name" value="nickel pincer cofactor biosynthesis protein LarC"/>
    <property type="match status" value="1"/>
</dbReference>
<comment type="function">
    <text evidence="2">Involved in the biosynthesis of a nickel-pincer cofactor ((SCS)Ni(II) pincer complex). Binds Ni(2+), and functions in nickel delivery to pyridinium-3,5-bisthiocarboxylic acid mononucleotide (P2TMN), to form the mature cofactor. Is thus probably required for the activation of nickel-pincer cofactor-dependent enzymes.</text>
</comment>
<comment type="catalytic activity">
    <reaction evidence="2">
        <text>Ni(II)-pyridinium-3,5-bisthiocarboxylate mononucleotide = pyridinium-3,5-bisthiocarboxylate mononucleotide + Ni(2+)</text>
        <dbReference type="Rhea" id="RHEA:54784"/>
        <dbReference type="ChEBI" id="CHEBI:49786"/>
        <dbReference type="ChEBI" id="CHEBI:137372"/>
        <dbReference type="ChEBI" id="CHEBI:137373"/>
        <dbReference type="EC" id="4.99.1.12"/>
    </reaction>
</comment>
<dbReference type="RefSeq" id="WP_132485797.1">
    <property type="nucleotide sequence ID" value="NZ_SMKW01000018.1"/>
</dbReference>
<evidence type="ECO:0000256" key="2">
    <source>
        <dbReference type="HAMAP-Rule" id="MF_01074"/>
    </source>
</evidence>
<dbReference type="Gene3D" id="3.30.70.1380">
    <property type="entry name" value="Transcriptional regulatory protein pf0864 domain like"/>
    <property type="match status" value="1"/>
</dbReference>